<sequence length="434" mass="44995">MDVTRVELLTIGDELLLGDTVNGNAAWLGRRLADHGVEVTRSVVVGDELDVIIEAVAAALGRADAVITTGGLGPTYDDLTRDALAKAAGVGLVRDPALERRLRDRVARAGRELQPMALRMADVPEGARILTNSAGSAPGLRVELPGGIVYAVPGVPFEMRTIVDEVVLPELAEIAGLPAVARRTLRTAGMWESVVATRLAEVEAMDGVRLAYLPDPSEVKIRITVAGPGAADRLAEVETRVRDLLGTAVYGAEDESLARVVHRVLAERSATVAAAESLTGGLIGAELTATPGSSATFAGGMVTYATEVKHRLLGVPAGLLDEHGAVHPDVAAAMAAGVRDALGATYGLAVTGVAGPDPQDGHPVGTIFIGLAGPGGLRIVTSPRLPVPGPGPETRAVIRRMTVVHALELLRRILLGLDVEDRAGSARADREESG</sequence>
<dbReference type="PANTHER" id="PTHR13939:SF0">
    <property type="entry name" value="NMN AMIDOHYDROLASE-LIKE PROTEIN YFAY"/>
    <property type="match status" value="1"/>
</dbReference>
<dbReference type="PANTHER" id="PTHR13939">
    <property type="entry name" value="NICOTINAMIDE-NUCLEOTIDE AMIDOHYDROLASE PNCC"/>
    <property type="match status" value="1"/>
</dbReference>
<protein>
    <recommendedName>
        <fullName evidence="1">CinA-like protein</fullName>
    </recommendedName>
</protein>
<dbReference type="SMART" id="SM00852">
    <property type="entry name" value="MoCF_biosynth"/>
    <property type="match status" value="1"/>
</dbReference>
<dbReference type="NCBIfam" id="TIGR00199">
    <property type="entry name" value="PncC_domain"/>
    <property type="match status" value="1"/>
</dbReference>
<evidence type="ECO:0000256" key="1">
    <source>
        <dbReference type="HAMAP-Rule" id="MF_00226"/>
    </source>
</evidence>
<dbReference type="PIRSF" id="PIRSF006728">
    <property type="entry name" value="CinA"/>
    <property type="match status" value="1"/>
</dbReference>
<gene>
    <name evidence="3" type="ORF">GCM10022254_21310</name>
</gene>
<dbReference type="RefSeq" id="WP_344893714.1">
    <property type="nucleotide sequence ID" value="NZ_BAABAS010000005.1"/>
</dbReference>
<dbReference type="Pfam" id="PF02464">
    <property type="entry name" value="CinA"/>
    <property type="match status" value="1"/>
</dbReference>
<comment type="similarity">
    <text evidence="1">Belongs to the CinA family.</text>
</comment>
<dbReference type="Pfam" id="PF18146">
    <property type="entry name" value="CinA_KH"/>
    <property type="match status" value="1"/>
</dbReference>
<dbReference type="InterPro" id="IPR008135">
    <property type="entry name" value="Competence-induced_CinA"/>
</dbReference>
<dbReference type="HAMAP" id="MF_00226_B">
    <property type="entry name" value="CinA_B"/>
    <property type="match status" value="1"/>
</dbReference>
<evidence type="ECO:0000259" key="2">
    <source>
        <dbReference type="SMART" id="SM00852"/>
    </source>
</evidence>
<dbReference type="SUPFAM" id="SSF53218">
    <property type="entry name" value="Molybdenum cofactor biosynthesis proteins"/>
    <property type="match status" value="1"/>
</dbReference>
<accession>A0ABP8BXT4</accession>
<comment type="caution">
    <text evidence="3">The sequence shown here is derived from an EMBL/GenBank/DDBJ whole genome shotgun (WGS) entry which is preliminary data.</text>
</comment>
<dbReference type="Gene3D" id="3.90.950.20">
    <property type="entry name" value="CinA-like"/>
    <property type="match status" value="1"/>
</dbReference>
<dbReference type="InterPro" id="IPR050101">
    <property type="entry name" value="CinA"/>
</dbReference>
<dbReference type="EMBL" id="BAABAS010000005">
    <property type="protein sequence ID" value="GAA4229269.1"/>
    <property type="molecule type" value="Genomic_DNA"/>
</dbReference>
<keyword evidence="4" id="KW-1185">Reference proteome</keyword>
<dbReference type="Gene3D" id="3.30.70.2860">
    <property type="match status" value="1"/>
</dbReference>
<evidence type="ECO:0000313" key="4">
    <source>
        <dbReference type="Proteomes" id="UP001501710"/>
    </source>
</evidence>
<dbReference type="NCBIfam" id="TIGR00200">
    <property type="entry name" value="cinA_nterm"/>
    <property type="match status" value="1"/>
</dbReference>
<feature type="domain" description="MoaB/Mog" evidence="2">
    <location>
        <begin position="7"/>
        <end position="174"/>
    </location>
</feature>
<dbReference type="InterPro" id="IPR036425">
    <property type="entry name" value="MoaB/Mog-like_dom_sf"/>
</dbReference>
<dbReference type="Gene3D" id="3.40.980.10">
    <property type="entry name" value="MoaB/Mog-like domain"/>
    <property type="match status" value="1"/>
</dbReference>
<dbReference type="InterPro" id="IPR001453">
    <property type="entry name" value="MoaB/Mog_dom"/>
</dbReference>
<reference evidence="4" key="1">
    <citation type="journal article" date="2019" name="Int. J. Syst. Evol. Microbiol.">
        <title>The Global Catalogue of Microorganisms (GCM) 10K type strain sequencing project: providing services to taxonomists for standard genome sequencing and annotation.</title>
        <authorList>
            <consortium name="The Broad Institute Genomics Platform"/>
            <consortium name="The Broad Institute Genome Sequencing Center for Infectious Disease"/>
            <person name="Wu L."/>
            <person name="Ma J."/>
        </authorList>
    </citation>
    <scope>NUCLEOTIDE SEQUENCE [LARGE SCALE GENOMIC DNA]</scope>
    <source>
        <strain evidence="4">JCM 17440</strain>
    </source>
</reference>
<proteinExistence type="inferred from homology"/>
<organism evidence="3 4">
    <name type="scientific">Actinomadura meridiana</name>
    <dbReference type="NCBI Taxonomy" id="559626"/>
    <lineage>
        <taxon>Bacteria</taxon>
        <taxon>Bacillati</taxon>
        <taxon>Actinomycetota</taxon>
        <taxon>Actinomycetes</taxon>
        <taxon>Streptosporangiales</taxon>
        <taxon>Thermomonosporaceae</taxon>
        <taxon>Actinomadura</taxon>
    </lineage>
</organism>
<dbReference type="InterPro" id="IPR036653">
    <property type="entry name" value="CinA-like_C"/>
</dbReference>
<dbReference type="CDD" id="cd00885">
    <property type="entry name" value="cinA"/>
    <property type="match status" value="1"/>
</dbReference>
<dbReference type="InterPro" id="IPR008136">
    <property type="entry name" value="CinA_C"/>
</dbReference>
<dbReference type="InterPro" id="IPR041424">
    <property type="entry name" value="CinA_KH"/>
</dbReference>
<evidence type="ECO:0000313" key="3">
    <source>
        <dbReference type="EMBL" id="GAA4229269.1"/>
    </source>
</evidence>
<name>A0ABP8BXT4_9ACTN</name>
<dbReference type="Proteomes" id="UP001501710">
    <property type="component" value="Unassembled WGS sequence"/>
</dbReference>
<dbReference type="SUPFAM" id="SSF142433">
    <property type="entry name" value="CinA-like"/>
    <property type="match status" value="1"/>
</dbReference>
<dbReference type="Pfam" id="PF00994">
    <property type="entry name" value="MoCF_biosynth"/>
    <property type="match status" value="1"/>
</dbReference>